<organism evidence="2 3">
    <name type="scientific">Aphanomyces euteiches</name>
    <dbReference type="NCBI Taxonomy" id="100861"/>
    <lineage>
        <taxon>Eukaryota</taxon>
        <taxon>Sar</taxon>
        <taxon>Stramenopiles</taxon>
        <taxon>Oomycota</taxon>
        <taxon>Saprolegniomycetes</taxon>
        <taxon>Saprolegniales</taxon>
        <taxon>Verrucalvaceae</taxon>
        <taxon>Aphanomyces</taxon>
    </lineage>
</organism>
<feature type="transmembrane region" description="Helical" evidence="1">
    <location>
        <begin position="875"/>
        <end position="897"/>
    </location>
</feature>
<dbReference type="AlphaFoldDB" id="A0A6G0WYE8"/>
<keyword evidence="1" id="KW-0812">Transmembrane</keyword>
<evidence type="ECO:0000256" key="1">
    <source>
        <dbReference type="SAM" id="Phobius"/>
    </source>
</evidence>
<accession>A0A6G0WYE8</accession>
<feature type="transmembrane region" description="Helical" evidence="1">
    <location>
        <begin position="904"/>
        <end position="922"/>
    </location>
</feature>
<name>A0A6G0WYE8_9STRA</name>
<dbReference type="Proteomes" id="UP000481153">
    <property type="component" value="Unassembled WGS sequence"/>
</dbReference>
<dbReference type="VEuPathDB" id="FungiDB:AeMF1_014772"/>
<keyword evidence="1" id="KW-0472">Membrane</keyword>
<feature type="transmembrane region" description="Helical" evidence="1">
    <location>
        <begin position="821"/>
        <end position="840"/>
    </location>
</feature>
<evidence type="ECO:0000313" key="3">
    <source>
        <dbReference type="Proteomes" id="UP000481153"/>
    </source>
</evidence>
<reference evidence="2 3" key="1">
    <citation type="submission" date="2019-07" db="EMBL/GenBank/DDBJ databases">
        <title>Genomics analysis of Aphanomyces spp. identifies a new class of oomycete effector associated with host adaptation.</title>
        <authorList>
            <person name="Gaulin E."/>
        </authorList>
    </citation>
    <scope>NUCLEOTIDE SEQUENCE [LARGE SCALE GENOMIC DNA]</scope>
    <source>
        <strain evidence="2 3">ATCC 201684</strain>
    </source>
</reference>
<proteinExistence type="predicted"/>
<sequence length="1073" mass="118806">MTFVCTAGELQIGSFSRVATLFAIQVGSSLVFLAGLAVVQKWRPRPSPSTSSSSNGNLLLSSLATSFLHREMTPNGAWLIDRASCIMCGLLTYRQYIFDVKLWLLVADKSPSEAASRPESQRDVKWSMRVLDPPQLNRRIAAVNSNAASSASPPSKDRSANLHPQVASLLSLNRLVTVAGFIYVCATIFGSVAYLNLTASNMANDFWWPYYNASREHIYLTRVYIAQMYVRPHEGVVSFDNPIFIDTFNCSISLPTVVTVNMKAPYASIVASTDGTDLKIVVPGLRNMDACLTPWIATQFCWLDFTKQWEMANSAARQARCAKTYAANGAVYLESILRNVEWQQLRSCWGEALDSAVGSPLKLLPGGNVWWRTVQAVETTVTEEIDYWRSSNVTEFAADWQNYKMLGIVDTISIQNALGVVYPITNNYTNWTFNLEAQTSFKMFWPFASLLWAVSTPTTSIYRASLLRQTGSRFAFANRTIESILVENGTLWTSDLTSSAYSIFRRTIGPFGSVDLKHIAVPPSLAKFMLGFRDAANSWRILSEDFGMQYLAILNGPNVGYLPPPWKSFKYTTGGNLLCNDVPAALLSDGPLLFTSVTAACGSSVKETIALSIMMRLFAVIGANLVRSNLTANETTAVCSTLTGVTTAQYTTRFVQMPVQLLLNTSIQPDPTAIPALEPLAQAARDDLYRLGVEMVQYGKTATGNMTLLRHNLFDPAFPTFHYAAWSLVYDWGNAYREVIDFQGDSGSVKVITATQADLTSLVNPLEIPVNVATYIRYICYYVTYVIIIVAALATVYLVLSKGYVEGRNLLEINRVAGLVWVGRTFIFVRSLAAICLLSAESLALVTVNQAWRLTSASNIVTDSWNDPVVRNFKIFIAAGELSWLGFVLNDILMVVTAQYTPAYVFKCNFMIWGLAALLSWASPAKHTATMERDCTMPQVDFQLVCSSGTVAIGSFSRLVSLVGICIGSIVVCYLYERLRHPALPPTRQDSLFLAASAKFVFEPHNWIDDNLYYMDPASAAMNGLLSVHIGDTFYLFDIKIWRCFAVNIPEKTRAQLEKHCKVNLLSAIPLTE</sequence>
<evidence type="ECO:0000313" key="2">
    <source>
        <dbReference type="EMBL" id="KAF0732536.1"/>
    </source>
</evidence>
<gene>
    <name evidence="2" type="ORF">Ae201684_010429</name>
</gene>
<keyword evidence="1" id="KW-1133">Transmembrane helix</keyword>
<protein>
    <submittedName>
        <fullName evidence="2">Uncharacterized protein</fullName>
    </submittedName>
</protein>
<feature type="transmembrane region" description="Helical" evidence="1">
    <location>
        <begin position="959"/>
        <end position="976"/>
    </location>
</feature>
<feature type="transmembrane region" description="Helical" evidence="1">
    <location>
        <begin position="18"/>
        <end position="39"/>
    </location>
</feature>
<keyword evidence="3" id="KW-1185">Reference proteome</keyword>
<feature type="transmembrane region" description="Helical" evidence="1">
    <location>
        <begin position="175"/>
        <end position="195"/>
    </location>
</feature>
<feature type="transmembrane region" description="Helical" evidence="1">
    <location>
        <begin position="781"/>
        <end position="800"/>
    </location>
</feature>
<comment type="caution">
    <text evidence="2">The sequence shown here is derived from an EMBL/GenBank/DDBJ whole genome shotgun (WGS) entry which is preliminary data.</text>
</comment>
<dbReference type="EMBL" id="VJMJ01000131">
    <property type="protein sequence ID" value="KAF0732536.1"/>
    <property type="molecule type" value="Genomic_DNA"/>
</dbReference>